<evidence type="ECO:0000259" key="1">
    <source>
        <dbReference type="Pfam" id="PF21068"/>
    </source>
</evidence>
<reference evidence="2 3" key="1">
    <citation type="journal article" date="2019" name="Int. J. Syst. Evol. Microbiol.">
        <title>The Global Catalogue of Microorganisms (GCM) 10K type strain sequencing project: providing services to taxonomists for standard genome sequencing and annotation.</title>
        <authorList>
            <consortium name="The Broad Institute Genomics Platform"/>
            <consortium name="The Broad Institute Genome Sequencing Center for Infectious Disease"/>
            <person name="Wu L."/>
            <person name="Ma J."/>
        </authorList>
    </citation>
    <scope>NUCLEOTIDE SEQUENCE [LARGE SCALE GENOMIC DNA]</scope>
    <source>
        <strain evidence="2 3">JCM 16374</strain>
    </source>
</reference>
<dbReference type="PANTHER" id="PTHR21621">
    <property type="entry name" value="RIBOSOMAL PROTEIN S6 MODIFICATION PROTEIN"/>
    <property type="match status" value="1"/>
</dbReference>
<proteinExistence type="predicted"/>
<dbReference type="Gene3D" id="3.30.470.20">
    <property type="entry name" value="ATP-grasp fold, B domain"/>
    <property type="match status" value="1"/>
</dbReference>
<comment type="caution">
    <text evidence="2">The sequence shown here is derived from an EMBL/GenBank/DDBJ whole genome shotgun (WGS) entry which is preliminary data.</text>
</comment>
<evidence type="ECO:0000313" key="3">
    <source>
        <dbReference type="Proteomes" id="UP001500994"/>
    </source>
</evidence>
<dbReference type="SUPFAM" id="SSF56059">
    <property type="entry name" value="Glutathione synthetase ATP-binding domain-like"/>
    <property type="match status" value="1"/>
</dbReference>
<organism evidence="2 3">
    <name type="scientific">Streptomyces lunalinharesii</name>
    <dbReference type="NCBI Taxonomy" id="333384"/>
    <lineage>
        <taxon>Bacteria</taxon>
        <taxon>Bacillati</taxon>
        <taxon>Actinomycetota</taxon>
        <taxon>Actinomycetes</taxon>
        <taxon>Kitasatosporales</taxon>
        <taxon>Streptomycetaceae</taxon>
        <taxon>Streptomyces</taxon>
    </lineage>
</organism>
<dbReference type="InterPro" id="IPR026449">
    <property type="entry name" value="GRASP_SAV_5884"/>
</dbReference>
<dbReference type="NCBIfam" id="TIGR04187">
    <property type="entry name" value="GRASP_SAV_5884"/>
    <property type="match status" value="1"/>
</dbReference>
<dbReference type="Proteomes" id="UP001500994">
    <property type="component" value="Unassembled WGS sequence"/>
</dbReference>
<name>A0ABN3S028_9ACTN</name>
<feature type="domain" description="MvdD-like pre-ATP grasp" evidence="1">
    <location>
        <begin position="13"/>
        <end position="122"/>
    </location>
</feature>
<keyword evidence="3" id="KW-1185">Reference proteome</keyword>
<dbReference type="InterPro" id="IPR048936">
    <property type="entry name" value="MvdD-like_ATPgrasp"/>
</dbReference>
<evidence type="ECO:0000313" key="2">
    <source>
        <dbReference type="EMBL" id="GAA2664839.1"/>
    </source>
</evidence>
<gene>
    <name evidence="2" type="primary">tgmB_1</name>
    <name evidence="2" type="ORF">GCM10009864_37000</name>
</gene>
<dbReference type="Pfam" id="PF21068">
    <property type="entry name" value="ATPgraspMvdD"/>
    <property type="match status" value="1"/>
</dbReference>
<dbReference type="RefSeq" id="WP_344576999.1">
    <property type="nucleotide sequence ID" value="NZ_BAAARK010000010.1"/>
</dbReference>
<sequence length="325" mass="36222">MPSSRATATATPVLVVTRLDDATADLVINELHQREVPVVRLDPGDFPDGLRLTAFLDGHSLTGVALTATRTADLAGIRSVYWRRPTAYVTGPGQVEQWCADQARYGLGGVLAALPGAHYVNHPWRNRDAEHKPVQLAVAARCGLRIPPTLITNDLDEARRFAEQHRPVLYKPLWNSPYVGPDNRPLTIWVDDVPPDSLDAGVSRTAHLFQQRVDKAADVRLTVVGQRLFAVRVDSPGLDWRRTYDHNSYTLINTPADVAHAVRAYLDTFDLVYGAFDFGIDHTGQWWMYECNPNGQWAWFPGHITAPITDALADQLQHSGEPRER</sequence>
<dbReference type="EMBL" id="BAAARK010000010">
    <property type="protein sequence ID" value="GAA2664839.1"/>
    <property type="molecule type" value="Genomic_DNA"/>
</dbReference>
<protein>
    <submittedName>
        <fullName evidence="2">ATP-grasp ribosomal peptide maturase</fullName>
    </submittedName>
</protein>
<dbReference type="PANTHER" id="PTHR21621:SF0">
    <property type="entry name" value="BETA-CITRYLGLUTAMATE SYNTHASE B-RELATED"/>
    <property type="match status" value="1"/>
</dbReference>
<accession>A0ABN3S028</accession>